<keyword evidence="5" id="KW-0539">Nucleus</keyword>
<dbReference type="GO" id="GO:0005654">
    <property type="term" value="C:nucleoplasm"/>
    <property type="evidence" value="ECO:0007669"/>
    <property type="project" value="UniProtKB-ARBA"/>
</dbReference>
<evidence type="ECO:0000256" key="3">
    <source>
        <dbReference type="ARBA" id="ARBA00023015"/>
    </source>
</evidence>
<evidence type="ECO:0000256" key="1">
    <source>
        <dbReference type="ARBA" id="ARBA00004123"/>
    </source>
</evidence>
<evidence type="ECO:0000256" key="4">
    <source>
        <dbReference type="ARBA" id="ARBA00023163"/>
    </source>
</evidence>
<feature type="compositionally biased region" description="Basic residues" evidence="7">
    <location>
        <begin position="1"/>
        <end position="15"/>
    </location>
</feature>
<feature type="compositionally biased region" description="Polar residues" evidence="7">
    <location>
        <begin position="94"/>
        <end position="107"/>
    </location>
</feature>
<evidence type="ECO:0000256" key="7">
    <source>
        <dbReference type="SAM" id="MobiDB-lite"/>
    </source>
</evidence>
<keyword evidence="4" id="KW-0804">Transcription</keyword>
<keyword evidence="6" id="KW-0175">Coiled coil</keyword>
<dbReference type="WBParaSite" id="nRc.2.0.1.t00019-RA">
    <property type="protein sequence ID" value="nRc.2.0.1.t00019-RA"/>
    <property type="gene ID" value="nRc.2.0.1.g00019"/>
</dbReference>
<comment type="subcellular location">
    <subcellularLocation>
        <location evidence="1">Nucleus</location>
    </subcellularLocation>
</comment>
<evidence type="ECO:0000256" key="6">
    <source>
        <dbReference type="SAM" id="Coils"/>
    </source>
</evidence>
<keyword evidence="8" id="KW-1185">Reference proteome</keyword>
<name>A0A915HFG0_ROMCU</name>
<evidence type="ECO:0000313" key="8">
    <source>
        <dbReference type="Proteomes" id="UP000887565"/>
    </source>
</evidence>
<reference evidence="9" key="1">
    <citation type="submission" date="2022-11" db="UniProtKB">
        <authorList>
            <consortium name="WormBaseParasite"/>
        </authorList>
    </citation>
    <scope>IDENTIFICATION</scope>
</reference>
<dbReference type="SMART" id="SM01401">
    <property type="entry name" value="Sds3"/>
    <property type="match status" value="1"/>
</dbReference>
<dbReference type="Gene3D" id="1.20.5.1500">
    <property type="match status" value="1"/>
</dbReference>
<evidence type="ECO:0000256" key="2">
    <source>
        <dbReference type="ARBA" id="ARBA00022491"/>
    </source>
</evidence>
<accession>A0A915HFG0</accession>
<evidence type="ECO:0000256" key="5">
    <source>
        <dbReference type="ARBA" id="ARBA00023242"/>
    </source>
</evidence>
<keyword evidence="2" id="KW-0678">Repressor</keyword>
<protein>
    <submittedName>
        <fullName evidence="9">Uncharacterized protein</fullName>
    </submittedName>
</protein>
<dbReference type="InterPro" id="IPR013907">
    <property type="entry name" value="Sds3"/>
</dbReference>
<dbReference type="OMA" id="ESEKFCA"/>
<organism evidence="8 9">
    <name type="scientific">Romanomermis culicivorax</name>
    <name type="common">Nematode worm</name>
    <dbReference type="NCBI Taxonomy" id="13658"/>
    <lineage>
        <taxon>Eukaryota</taxon>
        <taxon>Metazoa</taxon>
        <taxon>Ecdysozoa</taxon>
        <taxon>Nematoda</taxon>
        <taxon>Enoplea</taxon>
        <taxon>Dorylaimia</taxon>
        <taxon>Mermithida</taxon>
        <taxon>Mermithoidea</taxon>
        <taxon>Mermithidae</taxon>
        <taxon>Romanomermis</taxon>
    </lineage>
</organism>
<dbReference type="PANTHER" id="PTHR21964">
    <property type="entry name" value="BREAST CANCER METASTASIS-SUPPRESSOR 1"/>
    <property type="match status" value="1"/>
</dbReference>
<evidence type="ECO:0000313" key="9">
    <source>
        <dbReference type="WBParaSite" id="nRc.2.0.1.t00019-RA"/>
    </source>
</evidence>
<feature type="compositionally biased region" description="Polar residues" evidence="7">
    <location>
        <begin position="25"/>
        <end position="36"/>
    </location>
</feature>
<dbReference type="AlphaFoldDB" id="A0A915HFG0"/>
<feature type="coiled-coil region" evidence="6">
    <location>
        <begin position="229"/>
        <end position="256"/>
    </location>
</feature>
<dbReference type="GO" id="GO:0010468">
    <property type="term" value="P:regulation of gene expression"/>
    <property type="evidence" value="ECO:0007669"/>
    <property type="project" value="UniProtKB-ARBA"/>
</dbReference>
<feature type="compositionally biased region" description="Basic and acidic residues" evidence="7">
    <location>
        <begin position="68"/>
        <end position="85"/>
    </location>
</feature>
<dbReference type="Pfam" id="PF08598">
    <property type="entry name" value="Sds3"/>
    <property type="match status" value="1"/>
</dbReference>
<dbReference type="Proteomes" id="UP000887565">
    <property type="component" value="Unplaced"/>
</dbReference>
<feature type="compositionally biased region" description="Low complexity" evidence="7">
    <location>
        <begin position="37"/>
        <end position="53"/>
    </location>
</feature>
<feature type="compositionally biased region" description="Low complexity" evidence="7">
    <location>
        <begin position="108"/>
        <end position="119"/>
    </location>
</feature>
<keyword evidence="3" id="KW-0805">Transcription regulation</keyword>
<feature type="region of interest" description="Disordered" evidence="7">
    <location>
        <begin position="1"/>
        <end position="126"/>
    </location>
</feature>
<proteinExistence type="predicted"/>
<sequence>MSTTKKKTALTKKPSKTLLPREKTPSTATSGNTRKTSPNSKLSQKNLSKSGNSEVDESSKLSLPNKDLSADRIPDPMTKIEKVEDAALDCKASVSKNESSSIETIPDSTTNSNESPTTSADEPECKKRRRWCAKKMAKLEQQFSQIKEALYHERMQLVESQLNQVKEETNDEYKRRLDVIEENYLKTSEMNDKLYKFQLNEAKIIYESEKFCAQRDYENRLRLLCDRIEEDINDKIKKLENDKHSADVEFELWQREQKWDKIHENGHKKEEIKEDSPSESIKFNWKKSAKKNGGDKKKKPVLVSGPYVIYNLLPQEIEQDYMCIQRAIIEADLRRNVY</sequence>